<evidence type="ECO:0000256" key="12">
    <source>
        <dbReference type="ARBA" id="ARBA00034000"/>
    </source>
</evidence>
<dbReference type="SUPFAM" id="SSF69189">
    <property type="entry name" value="Penicillin-binding protein associated domain"/>
    <property type="match status" value="1"/>
</dbReference>
<dbReference type="InterPro" id="IPR037167">
    <property type="entry name" value="Peptidase_S11_C_sf"/>
</dbReference>
<dbReference type="InterPro" id="IPR001967">
    <property type="entry name" value="Peptidase_S11_N"/>
</dbReference>
<evidence type="ECO:0000256" key="2">
    <source>
        <dbReference type="ARBA" id="ARBA00004752"/>
    </source>
</evidence>
<dbReference type="Proteomes" id="UP000029672">
    <property type="component" value="Chromosome"/>
</dbReference>
<feature type="active site" description="Proton acceptor" evidence="13">
    <location>
        <position position="84"/>
    </location>
</feature>
<evidence type="ECO:0000256" key="7">
    <source>
        <dbReference type="ARBA" id="ARBA00022729"/>
    </source>
</evidence>
<dbReference type="RefSeq" id="WP_040007670.1">
    <property type="nucleotide sequence ID" value="NZ_CP009574.1"/>
</dbReference>
<dbReference type="HOGENOM" id="CLU_027070_8_1_6"/>
<dbReference type="GO" id="GO:0008360">
    <property type="term" value="P:regulation of cell shape"/>
    <property type="evidence" value="ECO:0007669"/>
    <property type="project" value="UniProtKB-KW"/>
</dbReference>
<dbReference type="EMBL" id="CP009574">
    <property type="protein sequence ID" value="AIT08660.1"/>
    <property type="molecule type" value="Genomic_DNA"/>
</dbReference>
<dbReference type="GO" id="GO:0009252">
    <property type="term" value="P:peptidoglycan biosynthetic process"/>
    <property type="evidence" value="ECO:0007669"/>
    <property type="project" value="UniProtKB-UniPathway"/>
</dbReference>
<keyword evidence="7 16" id="KW-0732">Signal</keyword>
<dbReference type="InterPro" id="IPR012907">
    <property type="entry name" value="Peptidase_S11_C"/>
</dbReference>
<dbReference type="Gene3D" id="3.40.710.10">
    <property type="entry name" value="DD-peptidase/beta-lactamase superfamily"/>
    <property type="match status" value="1"/>
</dbReference>
<evidence type="ECO:0000256" key="16">
    <source>
        <dbReference type="SAM" id="SignalP"/>
    </source>
</evidence>
<keyword evidence="8" id="KW-0378">Hydrolase</keyword>
<keyword evidence="19" id="KW-1185">Reference proteome</keyword>
<accession>A0A097EM68</accession>
<feature type="active site" description="Acyl-ester intermediate" evidence="13">
    <location>
        <position position="81"/>
    </location>
</feature>
<dbReference type="PANTHER" id="PTHR21581">
    <property type="entry name" value="D-ALANYL-D-ALANINE CARBOXYPEPTIDASE"/>
    <property type="match status" value="1"/>
</dbReference>
<evidence type="ECO:0000256" key="14">
    <source>
        <dbReference type="PIRSR" id="PIRSR618044-2"/>
    </source>
</evidence>
<feature type="chain" id="PRO_5001930122" description="serine-type D-Ala-D-Ala carboxypeptidase" evidence="16">
    <location>
        <begin position="21"/>
        <end position="444"/>
    </location>
</feature>
<dbReference type="InterPro" id="IPR018044">
    <property type="entry name" value="Peptidase_S11"/>
</dbReference>
<dbReference type="OrthoDB" id="9795979at2"/>
<keyword evidence="5 18" id="KW-0121">Carboxypeptidase</keyword>
<evidence type="ECO:0000256" key="5">
    <source>
        <dbReference type="ARBA" id="ARBA00022645"/>
    </source>
</evidence>
<dbReference type="Pfam" id="PF07943">
    <property type="entry name" value="PBP5_C"/>
    <property type="match status" value="1"/>
</dbReference>
<dbReference type="GO" id="GO:0006508">
    <property type="term" value="P:proteolysis"/>
    <property type="evidence" value="ECO:0007669"/>
    <property type="project" value="UniProtKB-KW"/>
</dbReference>
<reference evidence="18 19" key="1">
    <citation type="submission" date="2014-10" db="EMBL/GenBank/DDBJ databases">
        <title>Whole genome sequence of Francisella endociliophora strain FSC1006, isolated from a laboratory culture of the marine ciliate Euplotes raikovi.</title>
        <authorList>
            <person name="Granberg M."/>
            <person name="Backman S."/>
            <person name="Lundmark E."/>
            <person name="Nilsson E."/>
            <person name="Karlsson E."/>
            <person name="Thelaus J."/>
            <person name="Ohrman C."/>
            <person name="Larkeryd A."/>
            <person name="Stenberg P."/>
        </authorList>
    </citation>
    <scope>NUCLEOTIDE SEQUENCE [LARGE SCALE GENOMIC DNA]</scope>
    <source>
        <strain evidence="18 19">FSC1006</strain>
    </source>
</reference>
<feature type="domain" description="Peptidase S11 D-Ala-D-Ala carboxypeptidase A C-terminal" evidence="17">
    <location>
        <begin position="345"/>
        <end position="440"/>
    </location>
</feature>
<sequence length="444" mass="48189">MKLKKIALLTASLTAGIAVAAPNISASSDPYFNGGNSVKQKDIIVKPVNIQLDAPAWVAMNYRTGDIVSQKNMDVRRAPASLTKMMTSYIVASEIKAGNLKWDTMVPISGKAASTGGSKMYVKAGARVSVKNLVTGMDVVSGNDATIALAEYIGGTTEAFTDLMNQTARAIGMNNTHFANPDGLPGGTQYTTAHDMALLARSYIYNFPEAYKVYDNKGLVWNATKQDSVSIADRKQCLPKFDRSTGDVLQSYSAKDLDDATKDKCSKLFPKRDNFVLQNNRNRLLFTFDGADGMKTGHTDEAGYCLVSSAKQDGERFISVVLGTSSSAKRDNESAKLLRYALTKYQNMLLYKANSPVSLSADNIPNAKPGQKITVVSNQNIYKTVPKTYIPHLKQGIEFNRGVKAPIRKGQAIGNLVITVGDTKEKIASVPVIAQNDIAKKGWW</sequence>
<comment type="catalytic activity">
    <reaction evidence="12">
        <text>Preferential cleavage: (Ac)2-L-Lys-D-Ala-|-D-Ala. Also transpeptidation of peptidyl-alanyl moieties that are N-acyl substituents of D-alanine.</text>
        <dbReference type="EC" id="3.4.16.4"/>
    </reaction>
</comment>
<protein>
    <recommendedName>
        <fullName evidence="4">serine-type D-Ala-D-Ala carboxypeptidase</fullName>
        <ecNumber evidence="4">3.4.16.4</ecNumber>
    </recommendedName>
</protein>
<dbReference type="Pfam" id="PF00768">
    <property type="entry name" value="Peptidase_S11"/>
    <property type="match status" value="2"/>
</dbReference>
<evidence type="ECO:0000256" key="8">
    <source>
        <dbReference type="ARBA" id="ARBA00022801"/>
    </source>
</evidence>
<evidence type="ECO:0000256" key="4">
    <source>
        <dbReference type="ARBA" id="ARBA00012448"/>
    </source>
</evidence>
<evidence type="ECO:0000256" key="3">
    <source>
        <dbReference type="ARBA" id="ARBA00007164"/>
    </source>
</evidence>
<dbReference type="KEGG" id="frf:LO80_00825"/>
<dbReference type="InterPro" id="IPR012338">
    <property type="entry name" value="Beta-lactam/transpept-like"/>
</dbReference>
<organism evidence="18 19">
    <name type="scientific">Candidatus Francisella endociliophora</name>
    <dbReference type="NCBI Taxonomy" id="653937"/>
    <lineage>
        <taxon>Bacteria</taxon>
        <taxon>Pseudomonadati</taxon>
        <taxon>Pseudomonadota</taxon>
        <taxon>Gammaproteobacteria</taxon>
        <taxon>Thiotrichales</taxon>
        <taxon>Francisellaceae</taxon>
        <taxon>Francisella</taxon>
    </lineage>
</organism>
<evidence type="ECO:0000259" key="17">
    <source>
        <dbReference type="SMART" id="SM00936"/>
    </source>
</evidence>
<feature type="active site" evidence="13">
    <location>
        <position position="141"/>
    </location>
</feature>
<dbReference type="GO" id="GO:0009002">
    <property type="term" value="F:serine-type D-Ala-D-Ala carboxypeptidase activity"/>
    <property type="evidence" value="ECO:0007669"/>
    <property type="project" value="UniProtKB-EC"/>
</dbReference>
<dbReference type="PANTHER" id="PTHR21581:SF6">
    <property type="entry name" value="TRAFFICKING PROTEIN PARTICLE COMPLEX SUBUNIT 12"/>
    <property type="match status" value="1"/>
</dbReference>
<evidence type="ECO:0000256" key="10">
    <source>
        <dbReference type="ARBA" id="ARBA00022984"/>
    </source>
</evidence>
<comment type="function">
    <text evidence="1">Removes C-terminal D-alanyl residues from sugar-peptide cell wall precursors.</text>
</comment>
<evidence type="ECO:0000256" key="13">
    <source>
        <dbReference type="PIRSR" id="PIRSR618044-1"/>
    </source>
</evidence>
<dbReference type="UniPathway" id="UPA00219"/>
<dbReference type="GO" id="GO:0071555">
    <property type="term" value="P:cell wall organization"/>
    <property type="evidence" value="ECO:0007669"/>
    <property type="project" value="UniProtKB-KW"/>
</dbReference>
<evidence type="ECO:0000256" key="15">
    <source>
        <dbReference type="RuleBase" id="RU004016"/>
    </source>
</evidence>
<evidence type="ECO:0000256" key="9">
    <source>
        <dbReference type="ARBA" id="ARBA00022960"/>
    </source>
</evidence>
<dbReference type="Gene3D" id="2.60.410.10">
    <property type="entry name" value="D-Ala-D-Ala carboxypeptidase, C-terminal domain"/>
    <property type="match status" value="1"/>
</dbReference>
<feature type="binding site" evidence="14">
    <location>
        <position position="295"/>
    </location>
    <ligand>
        <name>substrate</name>
    </ligand>
</feature>
<comment type="pathway">
    <text evidence="2">Cell wall biogenesis; peptidoglycan biosynthesis.</text>
</comment>
<keyword evidence="6" id="KW-0645">Protease</keyword>
<evidence type="ECO:0000256" key="11">
    <source>
        <dbReference type="ARBA" id="ARBA00023316"/>
    </source>
</evidence>
<keyword evidence="9" id="KW-0133">Cell shape</keyword>
<comment type="similarity">
    <text evidence="3 15">Belongs to the peptidase S11 family.</text>
</comment>
<dbReference type="EC" id="3.4.16.4" evidence="4"/>
<dbReference type="InterPro" id="IPR015956">
    <property type="entry name" value="Peniciliin-bd_prot_C_sf"/>
</dbReference>
<dbReference type="PRINTS" id="PR00725">
    <property type="entry name" value="DADACBPTASE1"/>
</dbReference>
<dbReference type="SMART" id="SM00936">
    <property type="entry name" value="PBP5_C"/>
    <property type="match status" value="1"/>
</dbReference>
<feature type="signal peptide" evidence="16">
    <location>
        <begin position="1"/>
        <end position="20"/>
    </location>
</feature>
<dbReference type="eggNOG" id="COG1686">
    <property type="taxonomic scope" value="Bacteria"/>
</dbReference>
<name>A0A097EM68_9GAMM</name>
<dbReference type="SUPFAM" id="SSF56601">
    <property type="entry name" value="beta-lactamase/transpeptidase-like"/>
    <property type="match status" value="1"/>
</dbReference>
<evidence type="ECO:0000313" key="19">
    <source>
        <dbReference type="Proteomes" id="UP000029672"/>
    </source>
</evidence>
<evidence type="ECO:0000256" key="1">
    <source>
        <dbReference type="ARBA" id="ARBA00003217"/>
    </source>
</evidence>
<keyword evidence="11" id="KW-0961">Cell wall biogenesis/degradation</keyword>
<evidence type="ECO:0000313" key="18">
    <source>
        <dbReference type="EMBL" id="AIT08660.1"/>
    </source>
</evidence>
<proteinExistence type="inferred from homology"/>
<gene>
    <name evidence="18" type="ORF">LO80_00825</name>
</gene>
<keyword evidence="10" id="KW-0573">Peptidoglycan synthesis</keyword>
<evidence type="ECO:0000256" key="6">
    <source>
        <dbReference type="ARBA" id="ARBA00022670"/>
    </source>
</evidence>
<dbReference type="STRING" id="1547445.LO80_00825"/>
<dbReference type="AlphaFoldDB" id="A0A097EM68"/>